<evidence type="ECO:0000259" key="2">
    <source>
        <dbReference type="PROSITE" id="PS50943"/>
    </source>
</evidence>
<dbReference type="PANTHER" id="PTHR46558">
    <property type="entry name" value="TRACRIPTIONAL REGULATORY PROTEIN-RELATED-RELATED"/>
    <property type="match status" value="1"/>
</dbReference>
<dbReference type="Gene3D" id="1.10.260.40">
    <property type="entry name" value="lambda repressor-like DNA-binding domains"/>
    <property type="match status" value="1"/>
</dbReference>
<reference evidence="3 4" key="1">
    <citation type="submission" date="2024-04" db="EMBL/GenBank/DDBJ databases">
        <title>Human intestinal bacterial collection.</title>
        <authorList>
            <person name="Pauvert C."/>
            <person name="Hitch T.C.A."/>
            <person name="Clavel T."/>
        </authorList>
    </citation>
    <scope>NUCLEOTIDE SEQUENCE [LARGE SCALE GENOMIC DNA]</scope>
    <source>
        <strain evidence="3 4">CLA-SR-H026</strain>
    </source>
</reference>
<dbReference type="EMBL" id="JBBNPS010000037">
    <property type="protein sequence ID" value="MEQ3354345.1"/>
    <property type="molecule type" value="Genomic_DNA"/>
</dbReference>
<protein>
    <submittedName>
        <fullName evidence="3">Helix-turn-helix transcriptional regulator</fullName>
    </submittedName>
</protein>
<evidence type="ECO:0000256" key="1">
    <source>
        <dbReference type="ARBA" id="ARBA00023125"/>
    </source>
</evidence>
<dbReference type="Proteomes" id="UP001481872">
    <property type="component" value="Unassembled WGS sequence"/>
</dbReference>
<evidence type="ECO:0000313" key="3">
    <source>
        <dbReference type="EMBL" id="MEQ3354345.1"/>
    </source>
</evidence>
<dbReference type="PROSITE" id="PS50943">
    <property type="entry name" value="HTH_CROC1"/>
    <property type="match status" value="1"/>
</dbReference>
<dbReference type="SMART" id="SM00530">
    <property type="entry name" value="HTH_XRE"/>
    <property type="match status" value="1"/>
</dbReference>
<feature type="domain" description="HTH cro/C1-type" evidence="2">
    <location>
        <begin position="11"/>
        <end position="65"/>
    </location>
</feature>
<keyword evidence="4" id="KW-1185">Reference proteome</keyword>
<accession>A0ABV1J818</accession>
<dbReference type="CDD" id="cd00093">
    <property type="entry name" value="HTH_XRE"/>
    <property type="match status" value="1"/>
</dbReference>
<dbReference type="PANTHER" id="PTHR46558:SF11">
    <property type="entry name" value="HTH-TYPE TRANSCRIPTIONAL REGULATOR XRE"/>
    <property type="match status" value="1"/>
</dbReference>
<proteinExistence type="predicted"/>
<organism evidence="3 4">
    <name type="scientific">Aedoeadaptatus acetigenes</name>
    <dbReference type="NCBI Taxonomy" id="2981723"/>
    <lineage>
        <taxon>Bacteria</taxon>
        <taxon>Bacillati</taxon>
        <taxon>Bacillota</taxon>
        <taxon>Tissierellia</taxon>
        <taxon>Tissierellales</taxon>
        <taxon>Peptoniphilaceae</taxon>
        <taxon>Aedoeadaptatus</taxon>
    </lineage>
</organism>
<keyword evidence="1" id="KW-0238">DNA-binding</keyword>
<evidence type="ECO:0000313" key="4">
    <source>
        <dbReference type="Proteomes" id="UP001481872"/>
    </source>
</evidence>
<dbReference type="RefSeq" id="WP_349054615.1">
    <property type="nucleotide sequence ID" value="NZ_JBBNPS010000037.1"/>
</dbReference>
<dbReference type="Pfam" id="PF01381">
    <property type="entry name" value="HTH_3"/>
    <property type="match status" value="1"/>
</dbReference>
<dbReference type="SUPFAM" id="SSF47413">
    <property type="entry name" value="lambda repressor-like DNA-binding domains"/>
    <property type="match status" value="1"/>
</dbReference>
<dbReference type="InterPro" id="IPR001387">
    <property type="entry name" value="Cro/C1-type_HTH"/>
</dbReference>
<sequence>MTNFVEMGKRIKSLRERANLNQKTVADYLSLDQSMVSKIEKGERKITSDVIEKLARLFCCSPDFIISGDAGGEGCAMSFRSKGLTTEDLESLAVVNQIVLNQFGMDRMWEARRRG</sequence>
<name>A0ABV1J818_9FIRM</name>
<dbReference type="InterPro" id="IPR010982">
    <property type="entry name" value="Lambda_DNA-bd_dom_sf"/>
</dbReference>
<gene>
    <name evidence="3" type="ORF">AAA081_08575</name>
</gene>
<comment type="caution">
    <text evidence="3">The sequence shown here is derived from an EMBL/GenBank/DDBJ whole genome shotgun (WGS) entry which is preliminary data.</text>
</comment>